<dbReference type="InterPro" id="IPR054168">
    <property type="entry name" value="PG_1098_Fer"/>
</dbReference>
<sequence length="395" mass="44040">MNKAILSEAVQDYLRQHQDAQAADMALRKSPFTSVSSSELAQQIDGRQRAAKKIAPWTLVPGIYYPEKLSLEQCSSVETGNFKASLIQAGSKLIDLTGGFGVDSFYFASSATKVWHCERNEALAEIVAHNFQTLGLENISCHAGDGIALLQGSKERFDYIYSDPSRRVQQQKVFRLQDCEPNIVEHQALFFSKARCIISKLAPLLDISLALQTLQHVKEVYVLSVQNDCKELLFVQEQGYEGDVQVHAVRLLPQGQQTFSFSYAEEQAAESSFGPVDAYLYDPDVALTKAGAFKSLGHKLGINKLHPHTHLYTSPDLLPDFPGRRFEVIAVHPLRSLKKGLGLRKANVISKNFPLRVEDIRKKFKIADGGDDFLFFCSLQSGEHVAIQAIRLPEE</sequence>
<dbReference type="Gene3D" id="1.10.10.1110">
    <property type="entry name" value="Methyltransferase PG1098, N-terminal domain"/>
    <property type="match status" value="1"/>
</dbReference>
<dbReference type="Proteomes" id="UP001597525">
    <property type="component" value="Unassembled WGS sequence"/>
</dbReference>
<dbReference type="RefSeq" id="WP_320183921.1">
    <property type="nucleotide sequence ID" value="NZ_CP138332.1"/>
</dbReference>
<organism evidence="3 4">
    <name type="scientific">Sphingobacterium bambusae</name>
    <dbReference type="NCBI Taxonomy" id="662858"/>
    <lineage>
        <taxon>Bacteria</taxon>
        <taxon>Pseudomonadati</taxon>
        <taxon>Bacteroidota</taxon>
        <taxon>Sphingobacteriia</taxon>
        <taxon>Sphingobacteriales</taxon>
        <taxon>Sphingobacteriaceae</taxon>
        <taxon>Sphingobacterium</taxon>
    </lineage>
</organism>
<keyword evidence="3" id="KW-0489">Methyltransferase</keyword>
<gene>
    <name evidence="3" type="ORF">ACFS7Y_01960</name>
</gene>
<dbReference type="Gene3D" id="3.40.50.150">
    <property type="entry name" value="Vaccinia Virus protein VP39"/>
    <property type="match status" value="1"/>
</dbReference>
<keyword evidence="3" id="KW-0808">Transferase</keyword>
<evidence type="ECO:0000313" key="4">
    <source>
        <dbReference type="Proteomes" id="UP001597525"/>
    </source>
</evidence>
<reference evidence="4" key="1">
    <citation type="journal article" date="2019" name="Int. J. Syst. Evol. Microbiol.">
        <title>The Global Catalogue of Microorganisms (GCM) 10K type strain sequencing project: providing services to taxonomists for standard genome sequencing and annotation.</title>
        <authorList>
            <consortium name="The Broad Institute Genomics Platform"/>
            <consortium name="The Broad Institute Genome Sequencing Center for Infectious Disease"/>
            <person name="Wu L."/>
            <person name="Ma J."/>
        </authorList>
    </citation>
    <scope>NUCLEOTIDE SEQUENCE [LARGE SCALE GENOMIC DNA]</scope>
    <source>
        <strain evidence="4">KCTC 22814</strain>
    </source>
</reference>
<dbReference type="SUPFAM" id="SSF53335">
    <property type="entry name" value="S-adenosyl-L-methionine-dependent methyltransferases"/>
    <property type="match status" value="1"/>
</dbReference>
<evidence type="ECO:0000313" key="3">
    <source>
        <dbReference type="EMBL" id="MFD2966129.1"/>
    </source>
</evidence>
<dbReference type="InterPro" id="IPR029063">
    <property type="entry name" value="SAM-dependent_MTases_sf"/>
</dbReference>
<dbReference type="GO" id="GO:0032259">
    <property type="term" value="P:methylation"/>
    <property type="evidence" value="ECO:0007669"/>
    <property type="project" value="UniProtKB-KW"/>
</dbReference>
<name>A0ABW6BCB0_9SPHI</name>
<dbReference type="EMBL" id="JBHUPB010000003">
    <property type="protein sequence ID" value="MFD2966129.1"/>
    <property type="molecule type" value="Genomic_DNA"/>
</dbReference>
<keyword evidence="4" id="KW-1185">Reference proteome</keyword>
<dbReference type="EC" id="2.1.1.-" evidence="3"/>
<feature type="domain" description="PG-1098 ferredoxin-like" evidence="2">
    <location>
        <begin position="279"/>
        <end position="322"/>
    </location>
</feature>
<evidence type="ECO:0000259" key="2">
    <source>
        <dbReference type="Pfam" id="PF22013"/>
    </source>
</evidence>
<dbReference type="Pfam" id="PF22013">
    <property type="entry name" value="PG_1098_Fer"/>
    <property type="match status" value="1"/>
</dbReference>
<comment type="caution">
    <text evidence="3">The sequence shown here is derived from an EMBL/GenBank/DDBJ whole genome shotgun (WGS) entry which is preliminary data.</text>
</comment>
<dbReference type="InterPro" id="IPR041497">
    <property type="entry name" value="Thump-like"/>
</dbReference>
<feature type="domain" description="THUMP-like" evidence="1">
    <location>
        <begin position="323"/>
        <end position="388"/>
    </location>
</feature>
<dbReference type="GO" id="GO:0008168">
    <property type="term" value="F:methyltransferase activity"/>
    <property type="evidence" value="ECO:0007669"/>
    <property type="project" value="UniProtKB-KW"/>
</dbReference>
<dbReference type="Pfam" id="PF18096">
    <property type="entry name" value="Thump_like"/>
    <property type="match status" value="1"/>
</dbReference>
<proteinExistence type="predicted"/>
<evidence type="ECO:0000259" key="1">
    <source>
        <dbReference type="Pfam" id="PF18096"/>
    </source>
</evidence>
<accession>A0ABW6BCB0</accession>
<protein>
    <submittedName>
        <fullName evidence="3">Class I SAM-dependent methyltransferase</fullName>
        <ecNumber evidence="3">2.1.1.-</ecNumber>
    </submittedName>
</protein>
<dbReference type="CDD" id="cd02440">
    <property type="entry name" value="AdoMet_MTases"/>
    <property type="match status" value="1"/>
</dbReference>